<organism evidence="1 2">
    <name type="scientific">Oleiharenicola lentus</name>
    <dbReference type="NCBI Taxonomy" id="2508720"/>
    <lineage>
        <taxon>Bacteria</taxon>
        <taxon>Pseudomonadati</taxon>
        <taxon>Verrucomicrobiota</taxon>
        <taxon>Opitutia</taxon>
        <taxon>Opitutales</taxon>
        <taxon>Opitutaceae</taxon>
        <taxon>Oleiharenicola</taxon>
    </lineage>
</organism>
<proteinExistence type="predicted"/>
<dbReference type="OrthoDB" id="194993at2"/>
<dbReference type="AlphaFoldDB" id="A0A4Q1C867"/>
<sequence length="257" mass="28397">MSDLHQNSKPTLEEVLRLKRAERPSQDFWSGFERELRQKQLTALVEKRRWWHGLPLITTRRIYLPVGATAAVAFALVAVRFNSPVHLVESENTAPRVQAADLDIELLPATVVASHHDRHSEPVAEQIESSVAERAMVPPDMAVASQEVSSPSARSIAANFERLEQAEPELVQAVIGNRLSSAARVQPALASIDSDTAMAAQSAPRYRLIARYAERVLSPKPEAPDLVRQHLARRLGDDLGDDLSRIGLGGDRVSLKF</sequence>
<dbReference type="EMBL" id="SDHX01000001">
    <property type="protein sequence ID" value="RXK55036.1"/>
    <property type="molecule type" value="Genomic_DNA"/>
</dbReference>
<dbReference type="Proteomes" id="UP000290218">
    <property type="component" value="Unassembled WGS sequence"/>
</dbReference>
<reference evidence="1 2" key="1">
    <citation type="submission" date="2019-01" db="EMBL/GenBank/DDBJ databases">
        <title>Lacunisphaera sp. strain TWA-58.</title>
        <authorList>
            <person name="Chen W.-M."/>
        </authorList>
    </citation>
    <scope>NUCLEOTIDE SEQUENCE [LARGE SCALE GENOMIC DNA]</scope>
    <source>
        <strain evidence="1 2">TWA-58</strain>
    </source>
</reference>
<gene>
    <name evidence="1" type="ORF">ESB00_03810</name>
</gene>
<name>A0A4Q1C867_9BACT</name>
<keyword evidence="2" id="KW-1185">Reference proteome</keyword>
<protein>
    <submittedName>
        <fullName evidence="1">Uncharacterized protein</fullName>
    </submittedName>
</protein>
<accession>A0A4Q1C867</accession>
<evidence type="ECO:0000313" key="2">
    <source>
        <dbReference type="Proteomes" id="UP000290218"/>
    </source>
</evidence>
<comment type="caution">
    <text evidence="1">The sequence shown here is derived from an EMBL/GenBank/DDBJ whole genome shotgun (WGS) entry which is preliminary data.</text>
</comment>
<dbReference type="RefSeq" id="WP_129046402.1">
    <property type="nucleotide sequence ID" value="NZ_SDHX01000001.1"/>
</dbReference>
<evidence type="ECO:0000313" key="1">
    <source>
        <dbReference type="EMBL" id="RXK55036.1"/>
    </source>
</evidence>